<dbReference type="RefSeq" id="WP_023555142.1">
    <property type="nucleotide sequence ID" value="NZ_KI629787.1"/>
</dbReference>
<evidence type="ECO:0000313" key="2">
    <source>
        <dbReference type="EMBL" id="EST55768.1"/>
    </source>
</evidence>
<dbReference type="Proteomes" id="UP000017973">
    <property type="component" value="Unassembled WGS sequence"/>
</dbReference>
<keyword evidence="1" id="KW-0812">Transmembrane</keyword>
<organism evidence="2 3">
    <name type="scientific">Brevibacillus panacihumi W25</name>
    <dbReference type="NCBI Taxonomy" id="1408254"/>
    <lineage>
        <taxon>Bacteria</taxon>
        <taxon>Bacillati</taxon>
        <taxon>Bacillota</taxon>
        <taxon>Bacilli</taxon>
        <taxon>Bacillales</taxon>
        <taxon>Paenibacillaceae</taxon>
        <taxon>Brevibacillus</taxon>
    </lineage>
</organism>
<dbReference type="PATRIC" id="fig|1408254.3.peg.1089"/>
<gene>
    <name evidence="2" type="ORF">T458_05430</name>
</gene>
<evidence type="ECO:0000313" key="3">
    <source>
        <dbReference type="Proteomes" id="UP000017973"/>
    </source>
</evidence>
<dbReference type="EMBL" id="AYJU01000002">
    <property type="protein sequence ID" value="EST55768.1"/>
    <property type="molecule type" value="Genomic_DNA"/>
</dbReference>
<name>V6MJZ4_9BACL</name>
<keyword evidence="1" id="KW-1133">Transmembrane helix</keyword>
<dbReference type="STRING" id="1408254.T458_05430"/>
<sequence length="201" mass="22893">MTLTEWLGVGGFILGVINSAAHLYIQFLRKPKLDVEILDSCRIVSNEPGLAHLQVNLRLKAIHGPVYLRTATLQHDSIHATNLSAITPPNLTPQYTFNKEGEAYFNITHFLPLINQEPKDKIVDLITIWTDKEKEFIDIRDLKIEKDDAKSFTVLASILGPKTDTLLYEDFEVKDWKLELGYDKKKEIIKISGSKLVTQYV</sequence>
<accession>V6MJZ4</accession>
<proteinExistence type="predicted"/>
<feature type="transmembrane region" description="Helical" evidence="1">
    <location>
        <begin position="6"/>
        <end position="25"/>
    </location>
</feature>
<protein>
    <submittedName>
        <fullName evidence="2">Uncharacterized protein</fullName>
    </submittedName>
</protein>
<dbReference type="HOGENOM" id="CLU_1358303_0_0_9"/>
<evidence type="ECO:0000256" key="1">
    <source>
        <dbReference type="SAM" id="Phobius"/>
    </source>
</evidence>
<dbReference type="OrthoDB" id="9938879at2"/>
<comment type="caution">
    <text evidence="2">The sequence shown here is derived from an EMBL/GenBank/DDBJ whole genome shotgun (WGS) entry which is preliminary data.</text>
</comment>
<keyword evidence="1" id="KW-0472">Membrane</keyword>
<keyword evidence="3" id="KW-1185">Reference proteome</keyword>
<dbReference type="AlphaFoldDB" id="V6MJZ4"/>
<reference evidence="2 3" key="1">
    <citation type="journal article" date="2014" name="Genome Announc.">
        <title>Draft Genome Sequence of Brevibacillus panacihumi Strain W25, a Halotolerant Hydrocarbon-Degrading Bacterium.</title>
        <authorList>
            <person name="Wang X."/>
            <person name="Jin D."/>
            <person name="Zhou L."/>
            <person name="Wu L."/>
            <person name="An W."/>
            <person name="Chen Y."/>
            <person name="Zhao L."/>
        </authorList>
    </citation>
    <scope>NUCLEOTIDE SEQUENCE [LARGE SCALE GENOMIC DNA]</scope>
    <source>
        <strain evidence="2 3">W25</strain>
    </source>
</reference>